<dbReference type="Proteomes" id="UP000759529">
    <property type="component" value="Unassembled WGS sequence"/>
</dbReference>
<reference evidence="2 3" key="1">
    <citation type="submission" date="2021-02" db="EMBL/GenBank/DDBJ databases">
        <authorList>
            <person name="Jung H.S."/>
            <person name="Chun B.H."/>
            <person name="Jeon C.O."/>
        </authorList>
    </citation>
    <scope>NUCLEOTIDE SEQUENCE [LARGE SCALE GENOMIC DNA]</scope>
    <source>
        <strain evidence="2 3">LMG 25203</strain>
    </source>
</reference>
<gene>
    <name evidence="2" type="ORF">H9X54_003095</name>
</gene>
<feature type="signal peptide" evidence="1">
    <location>
        <begin position="1"/>
        <end position="24"/>
    </location>
</feature>
<evidence type="ECO:0000256" key="1">
    <source>
        <dbReference type="SAM" id="SignalP"/>
    </source>
</evidence>
<name>A0ABS2CTN1_9FLAO</name>
<dbReference type="PROSITE" id="PS51257">
    <property type="entry name" value="PROKAR_LIPOPROTEIN"/>
    <property type="match status" value="1"/>
</dbReference>
<dbReference type="RefSeq" id="WP_187658521.1">
    <property type="nucleotide sequence ID" value="NZ_JACSOD020000413.1"/>
</dbReference>
<evidence type="ECO:0000313" key="3">
    <source>
        <dbReference type="Proteomes" id="UP000759529"/>
    </source>
</evidence>
<proteinExistence type="predicted"/>
<keyword evidence="3" id="KW-1185">Reference proteome</keyword>
<evidence type="ECO:0000313" key="2">
    <source>
        <dbReference type="EMBL" id="MBM6498285.1"/>
    </source>
</evidence>
<dbReference type="EMBL" id="JACSOD020000413">
    <property type="protein sequence ID" value="MBM6498285.1"/>
    <property type="molecule type" value="Genomic_DNA"/>
</dbReference>
<evidence type="ECO:0008006" key="4">
    <source>
        <dbReference type="Google" id="ProtNLM"/>
    </source>
</evidence>
<accession>A0ABS2CTN1</accession>
<organism evidence="2 3">
    <name type="scientific">Flavobacterium macrobrachii</name>
    <dbReference type="NCBI Taxonomy" id="591204"/>
    <lineage>
        <taxon>Bacteria</taxon>
        <taxon>Pseudomonadati</taxon>
        <taxon>Bacteroidota</taxon>
        <taxon>Flavobacteriia</taxon>
        <taxon>Flavobacteriales</taxon>
        <taxon>Flavobacteriaceae</taxon>
        <taxon>Flavobacterium</taxon>
    </lineage>
</organism>
<feature type="chain" id="PRO_5045953155" description="Fasciclin domain-containing protein" evidence="1">
    <location>
        <begin position="25"/>
        <end position="245"/>
    </location>
</feature>
<keyword evidence="1" id="KW-0732">Signal</keyword>
<protein>
    <recommendedName>
        <fullName evidence="4">Fasciclin domain-containing protein</fullName>
    </recommendedName>
</protein>
<comment type="caution">
    <text evidence="2">The sequence shown here is derived from an EMBL/GenBank/DDBJ whole genome shotgun (WGS) entry which is preliminary data.</text>
</comment>
<sequence>MKNIHSCTLIIAFIVMMSTGLVSCSSDNDTTNSENANAISAKLVTTLPGNDANPYDEVGWLYNELFDTYYTNANLGGTVPQIITKVQTIADASASFNSIKGSPYHNVSSTRVHYLLEHPTNCVNDVISASSMSTTGKSSLTNFINSFIIFLENENDCDVIYDKVVSYENGVLLNSSLTENDKRIIFTTTSVARHSAYRARKKPKKNTDPDWTVLIGNIIASTEGAEYGSAEAATMALVTGIAQND</sequence>